<keyword evidence="1" id="KW-0472">Membrane</keyword>
<comment type="caution">
    <text evidence="2">The sequence shown here is derived from an EMBL/GenBank/DDBJ whole genome shotgun (WGS) entry which is preliminary data.</text>
</comment>
<keyword evidence="1" id="KW-0812">Transmembrane</keyword>
<accession>A0A7C1CDJ6</accession>
<sequence>MKYKLFISLGFVFLALGLFSSLYVSYLASPSTRTTLHISLPDHNINGSLLGHNIAEKVYYNISITGDRHVNLNISFYNDRDILIGGLYLEDASRNSSGWIILPESPYRVQAESTCATCRSRLDISLYYARFDRNVTDVLTLFGMFTSILGMSLVTGGLYEYLAKKKLEQKQNTKENTTEPGYTY</sequence>
<protein>
    <submittedName>
        <fullName evidence="2">Uncharacterized protein</fullName>
    </submittedName>
</protein>
<name>A0A7C1CDJ6_9CREN</name>
<organism evidence="2">
    <name type="scientific">Thermofilum adornatum</name>
    <dbReference type="NCBI Taxonomy" id="1365176"/>
    <lineage>
        <taxon>Archaea</taxon>
        <taxon>Thermoproteota</taxon>
        <taxon>Thermoprotei</taxon>
        <taxon>Thermofilales</taxon>
        <taxon>Thermofilaceae</taxon>
        <taxon>Thermofilum</taxon>
    </lineage>
</organism>
<keyword evidence="1" id="KW-1133">Transmembrane helix</keyword>
<feature type="transmembrane region" description="Helical" evidence="1">
    <location>
        <begin position="138"/>
        <end position="162"/>
    </location>
</feature>
<gene>
    <name evidence="2" type="ORF">ENN26_03250</name>
</gene>
<dbReference type="EMBL" id="DSAY01000061">
    <property type="protein sequence ID" value="HDP14781.1"/>
    <property type="molecule type" value="Genomic_DNA"/>
</dbReference>
<evidence type="ECO:0000313" key="2">
    <source>
        <dbReference type="EMBL" id="HDP14781.1"/>
    </source>
</evidence>
<proteinExistence type="predicted"/>
<dbReference type="AlphaFoldDB" id="A0A7C1CDJ6"/>
<reference evidence="2" key="1">
    <citation type="journal article" date="2020" name="mSystems">
        <title>Genome- and Community-Level Interaction Insights into Carbon Utilization and Element Cycling Functions of Hydrothermarchaeota in Hydrothermal Sediment.</title>
        <authorList>
            <person name="Zhou Z."/>
            <person name="Liu Y."/>
            <person name="Xu W."/>
            <person name="Pan J."/>
            <person name="Luo Z.H."/>
            <person name="Li M."/>
        </authorList>
    </citation>
    <scope>NUCLEOTIDE SEQUENCE [LARGE SCALE GENOMIC DNA]</scope>
    <source>
        <strain evidence="2">SpSt-116</strain>
    </source>
</reference>
<evidence type="ECO:0000256" key="1">
    <source>
        <dbReference type="SAM" id="Phobius"/>
    </source>
</evidence>